<dbReference type="GO" id="GO:0006642">
    <property type="term" value="P:triglyceride mobilization"/>
    <property type="evidence" value="ECO:0007669"/>
    <property type="project" value="TreeGrafter"/>
</dbReference>
<dbReference type="Proteomes" id="UP000265000">
    <property type="component" value="Unplaced"/>
</dbReference>
<dbReference type="GO" id="GO:0042632">
    <property type="term" value="P:cholesterol homeostasis"/>
    <property type="evidence" value="ECO:0007669"/>
    <property type="project" value="TreeGrafter"/>
</dbReference>
<dbReference type="PANTHER" id="PTHR13769">
    <property type="entry name" value="APOLIPOPROTEIN B"/>
    <property type="match status" value="1"/>
</dbReference>
<dbReference type="PANTHER" id="PTHR13769:SF6">
    <property type="entry name" value="APOLIPOPROTEIN B-100"/>
    <property type="match status" value="1"/>
</dbReference>
<dbReference type="InterPro" id="IPR015816">
    <property type="entry name" value="Vitellinogen_b-sht_N"/>
</dbReference>
<reference evidence="11" key="2">
    <citation type="submission" date="2025-09" db="UniProtKB">
        <authorList>
            <consortium name="Ensembl"/>
        </authorList>
    </citation>
    <scope>IDENTIFICATION</scope>
</reference>
<evidence type="ECO:0000256" key="9">
    <source>
        <dbReference type="SAM" id="SignalP"/>
    </source>
</evidence>
<dbReference type="Pfam" id="PF06448">
    <property type="entry name" value="DUF1081"/>
    <property type="match status" value="1"/>
</dbReference>
<keyword evidence="8" id="KW-0175">Coiled coil</keyword>
<comment type="caution">
    <text evidence="7">Lacks conserved residue(s) required for the propagation of feature annotation.</text>
</comment>
<accession>A0A3Q2QZW3</accession>
<dbReference type="Pfam" id="PF09172">
    <property type="entry name" value="Vit_open_b-sht"/>
    <property type="match status" value="1"/>
</dbReference>
<dbReference type="STRING" id="8078.ENSFHEP00000033706"/>
<dbReference type="GeneTree" id="ENSGT00590000083139"/>
<proteinExistence type="predicted"/>
<dbReference type="GO" id="GO:0034359">
    <property type="term" value="C:mature chylomicron"/>
    <property type="evidence" value="ECO:0007669"/>
    <property type="project" value="TreeGrafter"/>
</dbReference>
<feature type="domain" description="Vitellogenin" evidence="10">
    <location>
        <begin position="37"/>
        <end position="612"/>
    </location>
</feature>
<keyword evidence="5" id="KW-0445">Lipid transport</keyword>
<feature type="chain" id="PRO_5045114017" evidence="9">
    <location>
        <begin position="24"/>
        <end position="4127"/>
    </location>
</feature>
<dbReference type="InterPro" id="IPR015255">
    <property type="entry name" value="Vitellinogen_open_b-sht"/>
</dbReference>
<dbReference type="InterPro" id="IPR011030">
    <property type="entry name" value="Lipovitellin_superhlx_dom"/>
</dbReference>
<evidence type="ECO:0000256" key="8">
    <source>
        <dbReference type="SAM" id="Coils"/>
    </source>
</evidence>
<comment type="subcellular location">
    <subcellularLocation>
        <location evidence="1">Secreted</location>
    </subcellularLocation>
</comment>
<organism evidence="11 12">
    <name type="scientific">Fundulus heteroclitus</name>
    <name type="common">Killifish</name>
    <name type="synonym">Mummichog</name>
    <dbReference type="NCBI Taxonomy" id="8078"/>
    <lineage>
        <taxon>Eukaryota</taxon>
        <taxon>Metazoa</taxon>
        <taxon>Chordata</taxon>
        <taxon>Craniata</taxon>
        <taxon>Vertebrata</taxon>
        <taxon>Euteleostomi</taxon>
        <taxon>Actinopterygii</taxon>
        <taxon>Neopterygii</taxon>
        <taxon>Teleostei</taxon>
        <taxon>Neoteleostei</taxon>
        <taxon>Acanthomorphata</taxon>
        <taxon>Ovalentaria</taxon>
        <taxon>Atherinomorphae</taxon>
        <taxon>Cyprinodontiformes</taxon>
        <taxon>Fundulidae</taxon>
        <taxon>Fundulus</taxon>
    </lineage>
</organism>
<evidence type="ECO:0000256" key="6">
    <source>
        <dbReference type="ARBA" id="ARBA00023180"/>
    </source>
</evidence>
<dbReference type="InterPro" id="IPR052418">
    <property type="entry name" value="Apolipoprotein_B"/>
</dbReference>
<dbReference type="GO" id="GO:0034361">
    <property type="term" value="C:very-low-density lipoprotein particle"/>
    <property type="evidence" value="ECO:0007669"/>
    <property type="project" value="TreeGrafter"/>
</dbReference>
<dbReference type="InterPro" id="IPR001747">
    <property type="entry name" value="Vitellogenin_N"/>
</dbReference>
<dbReference type="SMART" id="SM01169">
    <property type="entry name" value="DUF1943"/>
    <property type="match status" value="1"/>
</dbReference>
<evidence type="ECO:0000313" key="11">
    <source>
        <dbReference type="Ensembl" id="ENSFHEP00000033706.1"/>
    </source>
</evidence>
<dbReference type="Gene3D" id="2.20.80.10">
    <property type="entry name" value="Lipovitellin-phosvitin complex, chain A, domain 4"/>
    <property type="match status" value="1"/>
</dbReference>
<dbReference type="InterPro" id="IPR009454">
    <property type="entry name" value="Lipid_transpt_open_b-sht"/>
</dbReference>
<keyword evidence="3" id="KW-0964">Secreted</keyword>
<reference evidence="11" key="1">
    <citation type="submission" date="2025-08" db="UniProtKB">
        <authorList>
            <consortium name="Ensembl"/>
        </authorList>
    </citation>
    <scope>IDENTIFICATION</scope>
</reference>
<keyword evidence="12" id="KW-1185">Reference proteome</keyword>
<dbReference type="SMART" id="SM00638">
    <property type="entry name" value="LPD_N"/>
    <property type="match status" value="1"/>
</dbReference>
<dbReference type="GO" id="GO:0050750">
    <property type="term" value="F:low-density lipoprotein particle receptor binding"/>
    <property type="evidence" value="ECO:0007669"/>
    <property type="project" value="TreeGrafter"/>
</dbReference>
<evidence type="ECO:0000256" key="1">
    <source>
        <dbReference type="ARBA" id="ARBA00004613"/>
    </source>
</evidence>
<evidence type="ECO:0000256" key="3">
    <source>
        <dbReference type="ARBA" id="ARBA00022525"/>
    </source>
</evidence>
<dbReference type="Ensembl" id="ENSFHET00000034643.1">
    <property type="protein sequence ID" value="ENSFHEP00000033706.1"/>
    <property type="gene ID" value="ENSFHEG00000021104.1"/>
</dbReference>
<dbReference type="Gene3D" id="1.25.10.20">
    <property type="entry name" value="Vitellinogen, superhelical"/>
    <property type="match status" value="1"/>
</dbReference>
<protein>
    <submittedName>
        <fullName evidence="11">Apolipoprotein B</fullName>
    </submittedName>
</protein>
<dbReference type="SUPFAM" id="SSF48431">
    <property type="entry name" value="Lipovitellin-phosvitin complex, superhelical domain"/>
    <property type="match status" value="1"/>
</dbReference>
<feature type="coiled-coil region" evidence="8">
    <location>
        <begin position="1032"/>
        <end position="1059"/>
    </location>
</feature>
<evidence type="ECO:0000256" key="2">
    <source>
        <dbReference type="ARBA" id="ARBA00022448"/>
    </source>
</evidence>
<keyword evidence="2" id="KW-0813">Transport</keyword>
<dbReference type="InterPro" id="IPR015819">
    <property type="entry name" value="Lipid_transp_b-sht_shell"/>
</dbReference>
<evidence type="ECO:0000259" key="10">
    <source>
        <dbReference type="PROSITE" id="PS51211"/>
    </source>
</evidence>
<sequence length="4127" mass="459700">MVLPIMGYSPLCLLLLLSSYSLARKSAPPWLFPLLIFKVHRKYVYQYSAESRNGAVGSTNLQTGPKVTCEVEIEVPQMCRFIMHTRGCTVSEASTMDPQGEPIYSPAPGSDAFKASMEKSVQVYPEADEPVNILNVKRGILSALLVPVMEDGQKVLVSTVHGRCLTAFTVRAGQDGATDVRLSRDLSQCDQSHGRTLLSSPVALLQRPVSKLMSGAQSCRYRFDERGSHISAASCTEKHTYLPFSQSENGVSSVVTQVLNFQSVKRISSRTFGEFLFSNSTTKDAVLSILQELAALATTDQGQKRTSLFHKLVSSMRVLRNETLSQTVAEMVRVSHWLTFQALFQCGTTECTSAIMQVIWTVDGVSLEVDALVYALGLQANPDAARVRDMLSMAEYKQSKAIMYALANTVKRFYKGTVTPEIREVSMFMEMILNGLCLSPLQVVGVMGRAMQDASPALISSVLRCMKKSDIPLSNQRAAIQAFMLMDITAEVYQNPQSPVEVRLAAYQVLMKNPDHSLIREITNGLKDEKDEQLKSFVLSHLYNILNSADEKPELKELVEAALQDQLSPTSSVFSRLSKNYKLSSPLGSVQSNIIFDDSNTLPKELKLEASLKAFDRSYDMLEVGLEGAGFEPTIKALLGERGFLPETFSRLMKLAGDSVPMLRELLDRVSAGRGRNRRQVAVTLGIRVSLNFQKLLHDVRFSAAPEATAVLRLLGDEVGYMKTSEMRTMLETLFMYYQVFIRGLPAQLTSSTENELFFHYIFMETSFSLPTAAGFPLKLSLSGVLAAGARGGLKPSAVASFMPSVGVELITRMGVHLPDYVDAGTEMHTNLYHESSLRAKASVKTNQIKVSLPAPESNIQLLSVSNKLLSISAGQAKAVLSLAEDRVDSTDCQPLLKGLNLCTVVRYSNASSTEQTPYFPLTGEATGRPKAASVTLSLKAEGTKATAAVRYDHNKNTISTELVIPDWDVEAGINLAVTQSDRDGRRMRGFTVDVTNKNIPQLTLVGRASMCLDFISSDDDKVQVELKTDLNAEVKKMIPNAEEHLQKLQKLIDDILDQKVAKTDMKLRHIVTKGIEVEMPSSFFFFYILTFLVSFNKEKIIITLPLPLGGKTSEELNLPKTLFFPTIDLPQIGLHIPAKKYVLPSFSVPNSLGLTIPLLGLAEASTKIHSNLYNWEGSISGGNNTVDIPSYAVQYKAMAQSPISLLSYKLEGAGMISERADDNLKYLLNCSFSHMLLDTSFSIMETLRVTEKLNGQANYKFEASSPLGLHASLQSSTQYTSTLNSDDILVDGTLDVLLKLASFQTNASYSHSYNLRPLIHEGRGESTLRFDSPFIKFQNMIQGVYANSELNVVSKTRTQKDVFKHVAELRYKDAQLTLKCNAVGLALGKSLNNIVEFGLSRHMSIFRIESQADDDTSRVYSLITGSLSSNGMEVNSEGSLTFDMGRALHKVSVRAGGDGLTFTGTNNIQCSPVTMENTFDGAIGASGASFASTTKVMAEEGRGELNIEGRVTSSEAFLYGDLKGHAYDAATTNNMKVILNRRALTFTSNTKGTLRQMTTESSHELTLTLWTLSLRSKSNNFICEDLYYRQNTKVDVKPFVLALDITNKLRFYDLSVYKEGHMKLEPLQVKLGGTLNGAFREQHNIQHTYELTYKDMSGSMKYSTSGNITDAQLSHKCELEFAGFSSNSKCEVKLNSEPLRFGGRIAIQAVPFSLAVDSSMDSDGEINLHGKHSGQMFSTLLVKTAPLAVAWSHDCRVLTKHRLPSGESSTNFNNKFEGLLTPKDQSLQWKVNSKLNNHGYEQSISAYNNPEKVGLELSAVALTDFLSRQTRSKAEAQNFSMAGFLKYDKNSNCHIIEIPLIESFPVAFERLKSTLVHALESLQQFILNLDINQLITNFRANLDKLPIQVKNFMRKLDLENKVDKIKERLDYLINEFALSMDDLELGVSNLRQILEKNILDIVTKVHVLISKAQEFIKEGHLSHKITAVLSYIGDQLHAFDAKYKIKQSLVKTLDFMEDIVRQMDLQKLRESSAAFLHELDLKYGILQTIKEKLSELKKTFEDFNLAQFVEGVKNYLLSVDWASYVEQLSYQIPVAEISRVMESINEVIVNWIDEYEIPSKLNAVHSYFKDILLKYELDNIFKDLMDQAVILVKEWKIEDTVHSVVQALNSIKLEIVYDKLMSFLYHATSKIRELDFKKSIDDLNDRISSILDSMKDFDYGAFIDETNVKIVELTNYLNEEIKKYEIVNKIEAVRQFFREIQNSIYAYLDELKNTKVADALKKLKDVTDTAFYNDVKLKVQDILEDMRQRILDMDIRDEIQIYLQRASDSYKNMAAFFSAHFKSLMEWIKTLASDNKAIDQMKQAVEGVLEQIKRAEIKVATFTVPLTDLVIPGFTINLNKLQEITIPTQISVPEFTILSSYTVPAFTVDFNKIKTKIVGIIDDIRGFQIQTPDMEDIFGNLKVLYLPDLPDLTFPEIALTEIRFPAISIPKLNVQDSEMRMLTIPDVTFPEIPTDICIPVFGKLHGEFSITSPQYELVNKLKVENSTSDSANPKFTATFTSHANSPIEALEHTFETMTQLEAPRMENLLFTQSLKVRHAAFSVDHEGSLTLPGSPAEVAAKSTTVVSTQFYTADLVGSAALSLQSGISAVIETTYNHKLDLPILDASSQLSLKQSMAARMESGSITVTGETSGTGKWSIQDLSDEGTHRTNVKVNVGFSTAKLTCAGEIDYKGLKAKHTLTAESAILSDITVEAQSECETPFVKTSVMFLNGEAHVADLKAALSVSHEAEFTGDLAGTMSNSLEFKAHPFEILVDVNNKVNSKVLLPLKLTSRVDLQHDYGVAINSEKQRTWWFALARFNQYKYSHNVTAENSERDIYFQSLAEGEANLEFLTIPLSFPEMTIPYLQIQTPEVRDFSLWEDGGLKSLLFNSQQSFDMDFRFQYHKNPDLHRFELHLEPIYNAISDNFETVQGQFEACRDKVVSLLKHSYHEAKAQYIKHKIDTSSLPPKIFRVPGYKIPILDIQVSAFRAEMPAFSFFVPKEVSTPSFRLPALGFSVPSYTLVLPSPRFPVIRVPESLSEIKLPSFTLPAAQDSIVIPALGNITCDFSFKSPVITLNANAGLYNESDIVARFGALSVSEFDVLNGKIDGTTSLTRTRGLKLASTVTLEHSNVQANHECSVSLTKRSMEASAANSVKIHLPFLQMEMSQELTGNTRTKLNVLSKKKLSYMFNFPQIASAGKGSVDMSWNLEALSSHVLLESSTQAKSDIMTMDVFNIVGSLEETKTFFINVNGLRTTEKQKRSVSSNLFLLDLGSSLASDVSLRRVYTTVQYNSNNKVHSERFSMSGRHGVRGELDLVPLKTLKTKLRCEAEQSSSVGDAGLSQDLSLAISSEKQSLAWSLEQQLGSVFHSSDWSIFNEGPEAGMTFSGSLGGHLAFLKSIKLPAYQRTLWDVLKMDEVTNINDVQFFNFSSALIYTKSSDGYDYQIPSKLLENGVTFIPLPSFHVPFTSLHMESFTVDPENLNVPTLISTKAFDILLPGLPVISVPSWDVSTEYLQDKMSFLTVKIPQHEIRLSSFTLPKSVTIGDLSISLDDLTGHISNFKIPDIVFPEQKVEIPEIVLHLPSSIFIPSFGALSATFNISSPVYKVSTTAAVRNKDPNLESSLSSYSTSTVDFMEYDLTGKIEIIPLNRDLFARECRHTLDIDITSRTFTDASVRFAARRDSVTASGLNDPAPILTTRCLNCLCSHLQSTPGKDTNILTAKASLKNSEKLVLQTSWNWDSVNDFITGFRDRIPLMTSAVLKFINKHHTSAFGFDLSRGGVKLRNSLLNLIDRVYQEVLLSLRRLQQAVQTLADRAKDSFTALSDSLLLTAPMTLTDLLTQDVSGSLRHAWNHTEVLLEATTDFLRSRNFSIPGYARKPPIMETFQQSLSSLTLKISEDISRTAFTLPGTNVVVNGSQLMGSLRREAAAARHHVTQRLQRTFKALQQLLAEEAQRLLLAEEAQRLRVRLRQQHRLLSSQVRAAHSSIIKGSRQHADGATRLASEGKDLLQQKVHELHRASSVERLNSATKALLGVLQSNLSEALHGSADLLKEAPYIRVGKDKLDVEVPLPFLWKSFSEWPTLLRR</sequence>
<dbReference type="GO" id="GO:0120020">
    <property type="term" value="F:cholesterol transfer activity"/>
    <property type="evidence" value="ECO:0007669"/>
    <property type="project" value="TreeGrafter"/>
</dbReference>
<dbReference type="Gene3D" id="2.30.230.10">
    <property type="entry name" value="Lipovitellin, beta-sheet shell regions, chain A"/>
    <property type="match status" value="1"/>
</dbReference>
<name>A0A3Q2QZW3_FUNHE</name>
<dbReference type="SUPFAM" id="SSF56968">
    <property type="entry name" value="Lipovitellin-phosvitin complex, beta-sheet shell regions"/>
    <property type="match status" value="2"/>
</dbReference>
<dbReference type="Pfam" id="PF01347">
    <property type="entry name" value="Vitellogenin_N"/>
    <property type="match status" value="1"/>
</dbReference>
<keyword evidence="4 9" id="KW-0732">Signal</keyword>
<keyword evidence="6" id="KW-0325">Glycoprotein</keyword>
<feature type="coiled-coil region" evidence="8">
    <location>
        <begin position="3976"/>
        <end position="4020"/>
    </location>
</feature>
<dbReference type="GO" id="GO:0030301">
    <property type="term" value="P:cholesterol transport"/>
    <property type="evidence" value="ECO:0007669"/>
    <property type="project" value="TreeGrafter"/>
</dbReference>
<evidence type="ECO:0000256" key="7">
    <source>
        <dbReference type="PROSITE-ProRule" id="PRU00557"/>
    </source>
</evidence>
<dbReference type="GO" id="GO:0034362">
    <property type="term" value="C:low-density lipoprotein particle"/>
    <property type="evidence" value="ECO:0007669"/>
    <property type="project" value="TreeGrafter"/>
</dbReference>
<dbReference type="GO" id="GO:0042953">
    <property type="term" value="P:lipoprotein transport"/>
    <property type="evidence" value="ECO:0007669"/>
    <property type="project" value="TreeGrafter"/>
</dbReference>
<feature type="signal peptide" evidence="9">
    <location>
        <begin position="1"/>
        <end position="23"/>
    </location>
</feature>
<evidence type="ECO:0000313" key="12">
    <source>
        <dbReference type="Proteomes" id="UP000265000"/>
    </source>
</evidence>
<dbReference type="PROSITE" id="PS51211">
    <property type="entry name" value="VITELLOGENIN"/>
    <property type="match status" value="1"/>
</dbReference>
<evidence type="ECO:0000256" key="5">
    <source>
        <dbReference type="ARBA" id="ARBA00023055"/>
    </source>
</evidence>
<evidence type="ECO:0000256" key="4">
    <source>
        <dbReference type="ARBA" id="ARBA00022729"/>
    </source>
</evidence>